<dbReference type="GO" id="GO:0016757">
    <property type="term" value="F:glycosyltransferase activity"/>
    <property type="evidence" value="ECO:0007669"/>
    <property type="project" value="InterPro"/>
</dbReference>
<evidence type="ECO:0000313" key="4">
    <source>
        <dbReference type="Proteomes" id="UP000004892"/>
    </source>
</evidence>
<evidence type="ECO:0000259" key="1">
    <source>
        <dbReference type="Pfam" id="PF00534"/>
    </source>
</evidence>
<evidence type="ECO:0000259" key="2">
    <source>
        <dbReference type="Pfam" id="PF13439"/>
    </source>
</evidence>
<dbReference type="eggNOG" id="COG0438">
    <property type="taxonomic scope" value="Bacteria"/>
</dbReference>
<dbReference type="Pfam" id="PF13439">
    <property type="entry name" value="Glyco_transf_4"/>
    <property type="match status" value="1"/>
</dbReference>
<dbReference type="InterPro" id="IPR028098">
    <property type="entry name" value="Glyco_trans_4-like_N"/>
</dbReference>
<keyword evidence="4" id="KW-1185">Reference proteome</keyword>
<evidence type="ECO:0008006" key="5">
    <source>
        <dbReference type="Google" id="ProtNLM"/>
    </source>
</evidence>
<dbReference type="AlphaFoldDB" id="H1DCP9"/>
<gene>
    <name evidence="3" type="ORF">HMPREF9449_00106</name>
</gene>
<dbReference type="SUPFAM" id="SSF53756">
    <property type="entry name" value="UDP-Glycosyltransferase/glycogen phosphorylase"/>
    <property type="match status" value="1"/>
</dbReference>
<organism evidence="3 4">
    <name type="scientific">Odoribacter laneus YIT 12061</name>
    <dbReference type="NCBI Taxonomy" id="742817"/>
    <lineage>
        <taxon>Bacteria</taxon>
        <taxon>Pseudomonadati</taxon>
        <taxon>Bacteroidota</taxon>
        <taxon>Bacteroidia</taxon>
        <taxon>Bacteroidales</taxon>
        <taxon>Odoribacteraceae</taxon>
        <taxon>Odoribacter</taxon>
    </lineage>
</organism>
<dbReference type="Gene3D" id="3.40.50.2000">
    <property type="entry name" value="Glycogen Phosphorylase B"/>
    <property type="match status" value="2"/>
</dbReference>
<dbReference type="Proteomes" id="UP000004892">
    <property type="component" value="Unassembled WGS sequence"/>
</dbReference>
<dbReference type="PANTHER" id="PTHR12526:SF630">
    <property type="entry name" value="GLYCOSYLTRANSFERASE"/>
    <property type="match status" value="1"/>
</dbReference>
<dbReference type="HOGENOM" id="CLU_009583_0_3_10"/>
<dbReference type="STRING" id="742817.HMPREF9449_00106"/>
<reference evidence="3 4" key="1">
    <citation type="submission" date="2012-01" db="EMBL/GenBank/DDBJ databases">
        <title>The Genome Sequence of Odoribacter laneus YIT 12061.</title>
        <authorList>
            <consortium name="The Broad Institute Genome Sequencing Platform"/>
            <person name="Earl A."/>
            <person name="Ward D."/>
            <person name="Feldgarden M."/>
            <person name="Gevers D."/>
            <person name="Morotomi M."/>
            <person name="Young S.K."/>
            <person name="Zeng Q."/>
            <person name="Gargeya S."/>
            <person name="Fitzgerald M."/>
            <person name="Haas B."/>
            <person name="Abouelleil A."/>
            <person name="Alvarado L."/>
            <person name="Arachchi H.M."/>
            <person name="Berlin A."/>
            <person name="Chapman S.B."/>
            <person name="Gearin G."/>
            <person name="Goldberg J."/>
            <person name="Griggs A."/>
            <person name="Gujja S."/>
            <person name="Hansen M."/>
            <person name="Heiman D."/>
            <person name="Howarth C."/>
            <person name="Larimer J."/>
            <person name="Lui A."/>
            <person name="MacDonald P.J.P."/>
            <person name="McCowen C."/>
            <person name="Montmayeur A."/>
            <person name="Murphy C."/>
            <person name="Neiman D."/>
            <person name="Pearson M."/>
            <person name="Priest M."/>
            <person name="Roberts A."/>
            <person name="Saif S."/>
            <person name="Shea T."/>
            <person name="Sisk P."/>
            <person name="Stolte C."/>
            <person name="Sykes S."/>
            <person name="Wortman J."/>
            <person name="Nusbaum C."/>
            <person name="Birren B."/>
        </authorList>
    </citation>
    <scope>NUCLEOTIDE SEQUENCE [LARGE SCALE GENOMIC DNA]</scope>
    <source>
        <strain evidence="3 4">YIT 12061</strain>
    </source>
</reference>
<name>H1DCP9_9BACT</name>
<dbReference type="EMBL" id="ADMC01000001">
    <property type="protein sequence ID" value="EHP51104.1"/>
    <property type="molecule type" value="Genomic_DNA"/>
</dbReference>
<protein>
    <recommendedName>
        <fullName evidence="5">Glycosyl transferase family 1 domain-containing protein</fullName>
    </recommendedName>
</protein>
<evidence type="ECO:0000313" key="3">
    <source>
        <dbReference type="EMBL" id="EHP51104.1"/>
    </source>
</evidence>
<dbReference type="Pfam" id="PF00534">
    <property type="entry name" value="Glycos_transf_1"/>
    <property type="match status" value="1"/>
</dbReference>
<feature type="domain" description="Glycosyltransferase subfamily 4-like N-terminal" evidence="2">
    <location>
        <begin position="15"/>
        <end position="171"/>
    </location>
</feature>
<feature type="domain" description="Glycosyl transferase family 1" evidence="1">
    <location>
        <begin position="183"/>
        <end position="336"/>
    </location>
</feature>
<sequence length="360" mass="40698">MNTKNICIIAPSRQMGGIERALSILSAHFVKRGHKVTYISCRAGNHFYELDSKVVYLEPPFPHTTKPIKKTISYYKTIRFIRHQLKQIKPDTIMVFGDIINPIALIANKNLGYPIYISDQISPKQNLGFFKNFMKKITYRSATGIIAQSQMAADYKTQVFGNNLNMVIIPNSLRDISSYSNVRKKNWVIGVGRLSTEKGFDRLIEAYSKIENHDNWQLILVGDGPERENLQNQVYKLGLSDKVKFLGQRNDVDALLAESKIFVIPSRCEGFPNALCEAMASPLPCISFDSISASDIIENRKSGVVIPDGDIEALAQEITILMDNEALRNTYAQNAESIRERLDKDRIGDLFLNFILSDKI</sequence>
<comment type="caution">
    <text evidence="3">The sequence shown here is derived from an EMBL/GenBank/DDBJ whole genome shotgun (WGS) entry which is preliminary data.</text>
</comment>
<dbReference type="PATRIC" id="fig|742817.3.peg.109"/>
<proteinExistence type="predicted"/>
<dbReference type="InterPro" id="IPR001296">
    <property type="entry name" value="Glyco_trans_1"/>
</dbReference>
<dbReference type="GeneID" id="98067776"/>
<dbReference type="RefSeq" id="WP_009135260.1">
    <property type="nucleotide sequence ID" value="NZ_JH594596.1"/>
</dbReference>
<accession>H1DCP9</accession>
<dbReference type="PANTHER" id="PTHR12526">
    <property type="entry name" value="GLYCOSYLTRANSFERASE"/>
    <property type="match status" value="1"/>
</dbReference>